<evidence type="ECO:0000256" key="1">
    <source>
        <dbReference type="ARBA" id="ARBA00023002"/>
    </source>
</evidence>
<dbReference type="Pfam" id="PF13602">
    <property type="entry name" value="ADH_zinc_N_2"/>
    <property type="match status" value="1"/>
</dbReference>
<proteinExistence type="predicted"/>
<dbReference type="PANTHER" id="PTHR11695">
    <property type="entry name" value="ALCOHOL DEHYDROGENASE RELATED"/>
    <property type="match status" value="1"/>
</dbReference>
<dbReference type="Gene3D" id="3.90.180.10">
    <property type="entry name" value="Medium-chain alcohol dehydrogenases, catalytic domain"/>
    <property type="match status" value="1"/>
</dbReference>
<dbReference type="GO" id="GO:0016491">
    <property type="term" value="F:oxidoreductase activity"/>
    <property type="evidence" value="ECO:0007669"/>
    <property type="project" value="UniProtKB-KW"/>
</dbReference>
<organism evidence="3 4">
    <name type="scientific">Bdellovibrio bacteriovorus</name>
    <dbReference type="NCBI Taxonomy" id="959"/>
    <lineage>
        <taxon>Bacteria</taxon>
        <taxon>Pseudomonadati</taxon>
        <taxon>Bdellovibrionota</taxon>
        <taxon>Bdellovibrionia</taxon>
        <taxon>Bdellovibrionales</taxon>
        <taxon>Pseudobdellovibrionaceae</taxon>
        <taxon>Bdellovibrio</taxon>
    </lineage>
</organism>
<sequence>MIAAYIEKYGHEEKLKIGDFPMPTVGPQDVLVKIKSASVNPIDFKVRDGKVRFIRQEKFPLILGHDCSGEVIQIGSQVKKFKIGDRVFSRPRTERIGTFAEFIAIDESDVALMPANIGFHEAASIPLVGLTSWQAMYGVAHLKPGQKVLIQAGSGGIGTFAIQLAKHIGAEVWTTTSTKNVDFVKSLGADHVIDYKKQNFTEVVQDLDMIFDTLGGDSLEKDFSVIKPGGFIVSLSGSPDHRTGQELQLGFIKTLILGVVGLKANLKAKAAQAHYRFIFMKSNGEQLMQISNLIMQGKIKPTVDRVFSLKDCQEAIEYSESGRARGKIVIQVSE</sequence>
<evidence type="ECO:0000313" key="3">
    <source>
        <dbReference type="EMBL" id="KYG65708.1"/>
    </source>
</evidence>
<dbReference type="CDD" id="cd05289">
    <property type="entry name" value="MDR_like_2"/>
    <property type="match status" value="1"/>
</dbReference>
<dbReference type="InterPro" id="IPR011032">
    <property type="entry name" value="GroES-like_sf"/>
</dbReference>
<dbReference type="SUPFAM" id="SSF51735">
    <property type="entry name" value="NAD(P)-binding Rossmann-fold domains"/>
    <property type="match status" value="1"/>
</dbReference>
<dbReference type="Pfam" id="PF08240">
    <property type="entry name" value="ADH_N"/>
    <property type="match status" value="1"/>
</dbReference>
<dbReference type="AlphaFoldDB" id="A0A150WMU0"/>
<dbReference type="InterPro" id="IPR050700">
    <property type="entry name" value="YIM1/Zinc_Alcohol_DH_Fams"/>
</dbReference>
<keyword evidence="1" id="KW-0560">Oxidoreductase</keyword>
<dbReference type="Gene3D" id="3.40.50.720">
    <property type="entry name" value="NAD(P)-binding Rossmann-like Domain"/>
    <property type="match status" value="1"/>
</dbReference>
<dbReference type="InterPro" id="IPR002364">
    <property type="entry name" value="Quin_OxRdtase/zeta-crystal_CS"/>
</dbReference>
<accession>A0A150WMU0</accession>
<dbReference type="SUPFAM" id="SSF50129">
    <property type="entry name" value="GroES-like"/>
    <property type="match status" value="1"/>
</dbReference>
<dbReference type="EMBL" id="LUKE01000001">
    <property type="protein sequence ID" value="KYG65708.1"/>
    <property type="molecule type" value="Genomic_DNA"/>
</dbReference>
<dbReference type="InterPro" id="IPR013154">
    <property type="entry name" value="ADH-like_N"/>
</dbReference>
<protein>
    <submittedName>
        <fullName evidence="3">NADPH:quinone reductase</fullName>
    </submittedName>
</protein>
<dbReference type="SMART" id="SM00829">
    <property type="entry name" value="PKS_ER"/>
    <property type="match status" value="1"/>
</dbReference>
<dbReference type="RefSeq" id="WP_061833252.1">
    <property type="nucleotide sequence ID" value="NZ_LUKE01000001.1"/>
</dbReference>
<feature type="domain" description="Enoyl reductase (ER)" evidence="2">
    <location>
        <begin position="10"/>
        <end position="330"/>
    </location>
</feature>
<dbReference type="OrthoDB" id="9801186at2"/>
<dbReference type="InterPro" id="IPR036291">
    <property type="entry name" value="NAD(P)-bd_dom_sf"/>
</dbReference>
<evidence type="ECO:0000259" key="2">
    <source>
        <dbReference type="SMART" id="SM00829"/>
    </source>
</evidence>
<dbReference type="Proteomes" id="UP000075320">
    <property type="component" value="Unassembled WGS sequence"/>
</dbReference>
<reference evidence="3 4" key="1">
    <citation type="submission" date="2016-03" db="EMBL/GenBank/DDBJ databases">
        <authorList>
            <person name="Ploux O."/>
        </authorList>
    </citation>
    <scope>NUCLEOTIDE SEQUENCE [LARGE SCALE GENOMIC DNA]</scope>
    <source>
        <strain evidence="3 4">R0</strain>
    </source>
</reference>
<dbReference type="GO" id="GO:0008270">
    <property type="term" value="F:zinc ion binding"/>
    <property type="evidence" value="ECO:0007669"/>
    <property type="project" value="InterPro"/>
</dbReference>
<comment type="caution">
    <text evidence="3">The sequence shown here is derived from an EMBL/GenBank/DDBJ whole genome shotgun (WGS) entry which is preliminary data.</text>
</comment>
<gene>
    <name evidence="3" type="ORF">AZI86_01125</name>
</gene>
<keyword evidence="4" id="KW-1185">Reference proteome</keyword>
<dbReference type="PROSITE" id="PS01162">
    <property type="entry name" value="QOR_ZETA_CRYSTAL"/>
    <property type="match status" value="1"/>
</dbReference>
<name>A0A150WMU0_BDEBC</name>
<dbReference type="InterPro" id="IPR020843">
    <property type="entry name" value="ER"/>
</dbReference>
<evidence type="ECO:0000313" key="4">
    <source>
        <dbReference type="Proteomes" id="UP000075320"/>
    </source>
</evidence>
<dbReference type="PANTHER" id="PTHR11695:SF294">
    <property type="entry name" value="RETICULON-4-INTERACTING PROTEIN 1, MITOCHONDRIAL"/>
    <property type="match status" value="1"/>
</dbReference>